<evidence type="ECO:0000313" key="2">
    <source>
        <dbReference type="Proteomes" id="UP001174909"/>
    </source>
</evidence>
<accession>A0AA35QS75</accession>
<dbReference type="EMBL" id="CASHTH010000031">
    <property type="protein sequence ID" value="CAI7989530.1"/>
    <property type="molecule type" value="Genomic_DNA"/>
</dbReference>
<reference evidence="1" key="1">
    <citation type="submission" date="2023-03" db="EMBL/GenBank/DDBJ databases">
        <authorList>
            <person name="Steffen K."/>
            <person name="Cardenas P."/>
        </authorList>
    </citation>
    <scope>NUCLEOTIDE SEQUENCE</scope>
</reference>
<evidence type="ECO:0000313" key="1">
    <source>
        <dbReference type="EMBL" id="CAI7989530.1"/>
    </source>
</evidence>
<gene>
    <name evidence="1" type="ORF">GBAR_LOCUS240</name>
</gene>
<proteinExistence type="predicted"/>
<name>A0AA35QS75_GEOBA</name>
<keyword evidence="2" id="KW-1185">Reference proteome</keyword>
<sequence>MRVHRGRR</sequence>
<dbReference type="Proteomes" id="UP001174909">
    <property type="component" value="Unassembled WGS sequence"/>
</dbReference>
<protein>
    <submittedName>
        <fullName evidence="1">Uncharacterized protein</fullName>
    </submittedName>
</protein>
<comment type="caution">
    <text evidence="1">The sequence shown here is derived from an EMBL/GenBank/DDBJ whole genome shotgun (WGS) entry which is preliminary data.</text>
</comment>
<organism evidence="1 2">
    <name type="scientific">Geodia barretti</name>
    <name type="common">Barrett's horny sponge</name>
    <dbReference type="NCBI Taxonomy" id="519541"/>
    <lineage>
        <taxon>Eukaryota</taxon>
        <taxon>Metazoa</taxon>
        <taxon>Porifera</taxon>
        <taxon>Demospongiae</taxon>
        <taxon>Heteroscleromorpha</taxon>
        <taxon>Tetractinellida</taxon>
        <taxon>Astrophorina</taxon>
        <taxon>Geodiidae</taxon>
        <taxon>Geodia</taxon>
    </lineage>
</organism>